<accession>A0A3L8P468</accession>
<keyword evidence="2" id="KW-0472">Membrane</keyword>
<dbReference type="InterPro" id="IPR000620">
    <property type="entry name" value="EamA_dom"/>
</dbReference>
<evidence type="ECO:0000259" key="3">
    <source>
        <dbReference type="Pfam" id="PF00892"/>
    </source>
</evidence>
<comment type="caution">
    <text evidence="4">The sequence shown here is derived from an EMBL/GenBank/DDBJ whole genome shotgun (WGS) entry which is preliminary data.</text>
</comment>
<dbReference type="OrthoDB" id="68076at2"/>
<dbReference type="Proteomes" id="UP000281708">
    <property type="component" value="Unassembled WGS sequence"/>
</dbReference>
<dbReference type="InterPro" id="IPR037185">
    <property type="entry name" value="EmrE-like"/>
</dbReference>
<feature type="transmembrane region" description="Helical" evidence="2">
    <location>
        <begin position="203"/>
        <end position="223"/>
    </location>
</feature>
<keyword evidence="5" id="KW-1185">Reference proteome</keyword>
<gene>
    <name evidence="4" type="ORF">D9V37_05900</name>
</gene>
<keyword evidence="2" id="KW-0812">Transmembrane</keyword>
<sequence>MAVLLSLAAALAYGMSDFVGGLVSRRTSAWPVAVVGGLSSALCASAVALVVPGSPRAVDFGWAVLAGIAVGCGVAFLYRGFAAGQISIVAPVSAVGAALVPVAVGVATGERPGLLVWLGILAAGPAIWLVSAAGELDEHGSVRAGLLDGVLAGAGFGVLFAAIGQVPHSSGLWPLAASQAISVPTIIALATALGASWRPGEPATWWALASGPFGSSASVLFLLATQHGYLTVAGVLTSLYPALTVVLAVLVLHERLTRTQGLGLLLCAVTVGLVAGG</sequence>
<comment type="similarity">
    <text evidence="1">Belongs to the EamA transporter family.</text>
</comment>
<feature type="transmembrane region" description="Helical" evidence="2">
    <location>
        <begin position="84"/>
        <end position="107"/>
    </location>
</feature>
<evidence type="ECO:0000313" key="4">
    <source>
        <dbReference type="EMBL" id="RLV50075.1"/>
    </source>
</evidence>
<evidence type="ECO:0000313" key="5">
    <source>
        <dbReference type="Proteomes" id="UP000281708"/>
    </source>
</evidence>
<proteinExistence type="inferred from homology"/>
<dbReference type="EMBL" id="RDBE01000006">
    <property type="protein sequence ID" value="RLV50075.1"/>
    <property type="molecule type" value="Genomic_DNA"/>
</dbReference>
<feature type="transmembrane region" description="Helical" evidence="2">
    <location>
        <begin position="175"/>
        <end position="197"/>
    </location>
</feature>
<reference evidence="4 5" key="1">
    <citation type="submission" date="2018-10" db="EMBL/GenBank/DDBJ databases">
        <title>Marmoricola sp. 4Q3S-7 whole genome shotgun sequence.</title>
        <authorList>
            <person name="Li F."/>
        </authorList>
    </citation>
    <scope>NUCLEOTIDE SEQUENCE [LARGE SCALE GENOMIC DNA]</scope>
    <source>
        <strain evidence="4 5">4Q3S-7</strain>
    </source>
</reference>
<feature type="transmembrane region" description="Helical" evidence="2">
    <location>
        <begin position="114"/>
        <end position="133"/>
    </location>
</feature>
<evidence type="ECO:0000256" key="1">
    <source>
        <dbReference type="ARBA" id="ARBA00007362"/>
    </source>
</evidence>
<feature type="transmembrane region" description="Helical" evidence="2">
    <location>
        <begin position="230"/>
        <end position="253"/>
    </location>
</feature>
<feature type="transmembrane region" description="Helical" evidence="2">
    <location>
        <begin position="145"/>
        <end position="163"/>
    </location>
</feature>
<feature type="domain" description="EamA" evidence="3">
    <location>
        <begin position="145"/>
        <end position="274"/>
    </location>
</feature>
<keyword evidence="2" id="KW-1133">Transmembrane helix</keyword>
<organism evidence="4 5">
    <name type="scientific">Nocardioides mangrovicus</name>
    <dbReference type="NCBI Taxonomy" id="2478913"/>
    <lineage>
        <taxon>Bacteria</taxon>
        <taxon>Bacillati</taxon>
        <taxon>Actinomycetota</taxon>
        <taxon>Actinomycetes</taxon>
        <taxon>Propionibacteriales</taxon>
        <taxon>Nocardioidaceae</taxon>
        <taxon>Nocardioides</taxon>
    </lineage>
</organism>
<feature type="transmembrane region" description="Helical" evidence="2">
    <location>
        <begin position="259"/>
        <end position="276"/>
    </location>
</feature>
<dbReference type="AlphaFoldDB" id="A0A3L8P468"/>
<evidence type="ECO:0000256" key="2">
    <source>
        <dbReference type="SAM" id="Phobius"/>
    </source>
</evidence>
<dbReference type="Gene3D" id="1.10.3730.20">
    <property type="match status" value="1"/>
</dbReference>
<dbReference type="Pfam" id="PF00892">
    <property type="entry name" value="EamA"/>
    <property type="match status" value="1"/>
</dbReference>
<name>A0A3L8P468_9ACTN</name>
<dbReference type="GO" id="GO:0016020">
    <property type="term" value="C:membrane"/>
    <property type="evidence" value="ECO:0007669"/>
    <property type="project" value="InterPro"/>
</dbReference>
<feature type="transmembrane region" description="Helical" evidence="2">
    <location>
        <begin position="58"/>
        <end position="78"/>
    </location>
</feature>
<dbReference type="SUPFAM" id="SSF103481">
    <property type="entry name" value="Multidrug resistance efflux transporter EmrE"/>
    <property type="match status" value="1"/>
</dbReference>
<feature type="transmembrane region" description="Helical" evidence="2">
    <location>
        <begin position="32"/>
        <end position="51"/>
    </location>
</feature>
<protein>
    <submittedName>
        <fullName evidence="4">DMT family transporter</fullName>
    </submittedName>
</protein>